<name>A0A4Y5N199_9CAUD</name>
<keyword evidence="3" id="KW-1185">Reference proteome</keyword>
<dbReference type="GeneID" id="65071157"/>
<evidence type="ECO:0000313" key="3">
    <source>
        <dbReference type="Proteomes" id="UP000306022"/>
    </source>
</evidence>
<dbReference type="EMBL" id="MK779875">
    <property type="protein sequence ID" value="QCW07665.1"/>
    <property type="molecule type" value="Genomic_DNA"/>
</dbReference>
<dbReference type="InterPro" id="IPR057581">
    <property type="entry name" value="Phage_ssDNA_bind"/>
</dbReference>
<dbReference type="RefSeq" id="YP_010082157.1">
    <property type="nucleotide sequence ID" value="NC_055027.1"/>
</dbReference>
<feature type="domain" description="Putative phage ssDNA-binding" evidence="1">
    <location>
        <begin position="9"/>
        <end position="155"/>
    </location>
</feature>
<proteinExistence type="predicted"/>
<dbReference type="Pfam" id="PF24083">
    <property type="entry name" value="Phage_ssDNA_bind"/>
    <property type="match status" value="1"/>
</dbReference>
<sequence>MATKSNAVVTLNNVRPIFKNFAGNTSQYNKDGSRDFSIALDEDVATAMAADGYNVKWPKPKPDIDPEEDRRTPYLQITVSNKHEADLISPSIRIFIIDGENETRLDNSNMDLLDNVDIDYVDVQLNPYHWEVQGNTGIKPYLKTMRAYLRSDDFGESTY</sequence>
<dbReference type="KEGG" id="vg:65071157"/>
<protein>
    <recommendedName>
        <fullName evidence="1">Putative phage ssDNA-binding domain-containing protein</fullName>
    </recommendedName>
</protein>
<accession>A0A4Y5N199</accession>
<reference evidence="2 3" key="1">
    <citation type="submission" date="2019-04" db="EMBL/GenBank/DDBJ databases">
        <authorList>
            <person name="de Jong A."/>
        </authorList>
    </citation>
    <scope>NUCLEOTIDE SEQUENCE [LARGE SCALE GENOMIC DNA]</scope>
</reference>
<organism evidence="2 3">
    <name type="scientific">Lactococcus phage CHPC971</name>
    <dbReference type="NCBI Taxonomy" id="2575255"/>
    <lineage>
        <taxon>Viruses</taxon>
        <taxon>Duplodnaviria</taxon>
        <taxon>Heunggongvirae</taxon>
        <taxon>Uroviricota</taxon>
        <taxon>Caudoviricetes</taxon>
        <taxon>Fremauxvirus</taxon>
        <taxon>Fremauxvirus CHPC971</taxon>
    </lineage>
</organism>
<evidence type="ECO:0000259" key="1">
    <source>
        <dbReference type="Pfam" id="PF24083"/>
    </source>
</evidence>
<evidence type="ECO:0000313" key="2">
    <source>
        <dbReference type="EMBL" id="QCW07665.1"/>
    </source>
</evidence>
<dbReference type="Proteomes" id="UP000306022">
    <property type="component" value="Segment"/>
</dbReference>